<dbReference type="InterPro" id="IPR011037">
    <property type="entry name" value="Pyrv_Knase-like_insert_dom_sf"/>
</dbReference>
<reference evidence="2 3" key="1">
    <citation type="submission" date="2020-06" db="EMBL/GenBank/DDBJ databases">
        <authorList>
            <person name="Grouzdev D.S."/>
        </authorList>
    </citation>
    <scope>NUCLEOTIDE SEQUENCE [LARGE SCALE GENOMIC DNA]</scope>
    <source>
        <strain evidence="2 3">HO-A22</strain>
    </source>
</reference>
<dbReference type="Pfam" id="PF03473">
    <property type="entry name" value="MOSC"/>
    <property type="match status" value="1"/>
</dbReference>
<dbReference type="SUPFAM" id="SSF50800">
    <property type="entry name" value="PK beta-barrel domain-like"/>
    <property type="match status" value="1"/>
</dbReference>
<dbReference type="Proteomes" id="UP000520198">
    <property type="component" value="Unassembled WGS sequence"/>
</dbReference>
<dbReference type="InterPro" id="IPR005302">
    <property type="entry name" value="MoCF_Sase_C"/>
</dbReference>
<name>A0A7Y6QCB9_9HYPH</name>
<dbReference type="GO" id="GO:0030151">
    <property type="term" value="F:molybdenum ion binding"/>
    <property type="evidence" value="ECO:0007669"/>
    <property type="project" value="InterPro"/>
</dbReference>
<dbReference type="RefSeq" id="WP_176356366.1">
    <property type="nucleotide sequence ID" value="NZ_JABWDU010000012.1"/>
</dbReference>
<feature type="domain" description="MOSC" evidence="1">
    <location>
        <begin position="26"/>
        <end position="160"/>
    </location>
</feature>
<protein>
    <submittedName>
        <fullName evidence="2">MOSC domain-containing protein</fullName>
    </submittedName>
</protein>
<gene>
    <name evidence="2" type="ORF">HT585_29595</name>
</gene>
<dbReference type="InterPro" id="IPR052353">
    <property type="entry name" value="Benzoxazolinone_Detox_Enz"/>
</dbReference>
<dbReference type="PANTHER" id="PTHR30212:SF2">
    <property type="entry name" value="PROTEIN YIIM"/>
    <property type="match status" value="1"/>
</dbReference>
<evidence type="ECO:0000313" key="2">
    <source>
        <dbReference type="EMBL" id="NVD43025.1"/>
    </source>
</evidence>
<proteinExistence type="predicted"/>
<dbReference type="PANTHER" id="PTHR30212">
    <property type="entry name" value="PROTEIN YIIM"/>
    <property type="match status" value="1"/>
</dbReference>
<dbReference type="GO" id="GO:0030170">
    <property type="term" value="F:pyridoxal phosphate binding"/>
    <property type="evidence" value="ECO:0007669"/>
    <property type="project" value="InterPro"/>
</dbReference>
<sequence>MRVMTVCVGKAEARPGKKMKTGINKHATSSAMLFGFDGLDGDAVCNRKYHGGPEQAVYVEGNLTRLWWEEELGRPVAHGVLGENLCLEGLDNRTVAVGDRFTIGELLLEVTAPRMPCRTLNDKMGDPGFAKRYIKAARPGFYCRVLRPGLVEAGTVVKYQPFQGERVLMSEMMGHHGKKASTDLIERYRTVPVHAKLRASLSTGTVKF</sequence>
<dbReference type="AlphaFoldDB" id="A0A7Y6QCB9"/>
<dbReference type="EMBL" id="JABWDU010000012">
    <property type="protein sequence ID" value="NVD43025.1"/>
    <property type="molecule type" value="Genomic_DNA"/>
</dbReference>
<evidence type="ECO:0000313" key="3">
    <source>
        <dbReference type="Proteomes" id="UP000520198"/>
    </source>
</evidence>
<dbReference type="PROSITE" id="PS51340">
    <property type="entry name" value="MOSC"/>
    <property type="match status" value="1"/>
</dbReference>
<dbReference type="GO" id="GO:0003824">
    <property type="term" value="F:catalytic activity"/>
    <property type="evidence" value="ECO:0007669"/>
    <property type="project" value="InterPro"/>
</dbReference>
<evidence type="ECO:0000259" key="1">
    <source>
        <dbReference type="PROSITE" id="PS51340"/>
    </source>
</evidence>
<accession>A0A7Y6QCB9</accession>
<dbReference type="Gene3D" id="2.40.33.20">
    <property type="entry name" value="PK beta-barrel domain-like"/>
    <property type="match status" value="1"/>
</dbReference>
<keyword evidence="3" id="KW-1185">Reference proteome</keyword>
<comment type="caution">
    <text evidence="2">The sequence shown here is derived from an EMBL/GenBank/DDBJ whole genome shotgun (WGS) entry which is preliminary data.</text>
</comment>
<organism evidence="2 3">
    <name type="scientific">Ensifer oleiphilus</name>
    <dbReference type="NCBI Taxonomy" id="2742698"/>
    <lineage>
        <taxon>Bacteria</taxon>
        <taxon>Pseudomonadati</taxon>
        <taxon>Pseudomonadota</taxon>
        <taxon>Alphaproteobacteria</taxon>
        <taxon>Hyphomicrobiales</taxon>
        <taxon>Rhizobiaceae</taxon>
        <taxon>Sinorhizobium/Ensifer group</taxon>
        <taxon>Ensifer</taxon>
    </lineage>
</organism>